<dbReference type="PANTHER" id="PTHR22777:SF17">
    <property type="entry name" value="UPF0053 PROTEIN SLL0260"/>
    <property type="match status" value="1"/>
</dbReference>
<organism evidence="12 13">
    <name type="scientific">Geotoga petraea</name>
    <dbReference type="NCBI Taxonomy" id="28234"/>
    <lineage>
        <taxon>Bacteria</taxon>
        <taxon>Thermotogati</taxon>
        <taxon>Thermotogota</taxon>
        <taxon>Thermotogae</taxon>
        <taxon>Petrotogales</taxon>
        <taxon>Petrotogaceae</taxon>
        <taxon>Geotoga</taxon>
    </lineage>
</organism>
<evidence type="ECO:0000256" key="7">
    <source>
        <dbReference type="PROSITE-ProRule" id="PRU00703"/>
    </source>
</evidence>
<feature type="domain" description="CBS" evidence="10">
    <location>
        <begin position="288"/>
        <end position="345"/>
    </location>
</feature>
<evidence type="ECO:0000256" key="8">
    <source>
        <dbReference type="PROSITE-ProRule" id="PRU01193"/>
    </source>
</evidence>
<proteinExistence type="predicted"/>
<protein>
    <submittedName>
        <fullName evidence="12">Hemolysin, contains CBS domains</fullName>
    </submittedName>
</protein>
<feature type="domain" description="CNNM transmembrane" evidence="11">
    <location>
        <begin position="5"/>
        <end position="199"/>
    </location>
</feature>
<dbReference type="InterPro" id="IPR036318">
    <property type="entry name" value="FAD-bd_PCMH-like_sf"/>
</dbReference>
<evidence type="ECO:0000256" key="3">
    <source>
        <dbReference type="ARBA" id="ARBA00022737"/>
    </source>
</evidence>
<feature type="transmembrane region" description="Helical" evidence="9">
    <location>
        <begin position="132"/>
        <end position="155"/>
    </location>
</feature>
<feature type="transmembrane region" description="Helical" evidence="9">
    <location>
        <begin position="67"/>
        <end position="94"/>
    </location>
</feature>
<dbReference type="Pfam" id="PF00571">
    <property type="entry name" value="CBS"/>
    <property type="match status" value="2"/>
</dbReference>
<name>A0A1G6NN47_9BACT</name>
<dbReference type="PROSITE" id="PS51846">
    <property type="entry name" value="CNNM"/>
    <property type="match status" value="1"/>
</dbReference>
<dbReference type="CDD" id="cd04590">
    <property type="entry name" value="CBS_pair_CorC_HlyC_assoc"/>
    <property type="match status" value="1"/>
</dbReference>
<keyword evidence="6 8" id="KW-0472">Membrane</keyword>
<evidence type="ECO:0000313" key="12">
    <source>
        <dbReference type="EMBL" id="SDC68794.1"/>
    </source>
</evidence>
<evidence type="ECO:0000259" key="11">
    <source>
        <dbReference type="PROSITE" id="PS51846"/>
    </source>
</evidence>
<dbReference type="GO" id="GO:0050660">
    <property type="term" value="F:flavin adenine dinucleotide binding"/>
    <property type="evidence" value="ECO:0007669"/>
    <property type="project" value="InterPro"/>
</dbReference>
<keyword evidence="13" id="KW-1185">Reference proteome</keyword>
<dbReference type="PROSITE" id="PS51371">
    <property type="entry name" value="CBS"/>
    <property type="match status" value="2"/>
</dbReference>
<reference evidence="12 13" key="1">
    <citation type="submission" date="2016-10" db="EMBL/GenBank/DDBJ databases">
        <authorList>
            <person name="de Groot N.N."/>
        </authorList>
    </citation>
    <scope>NUCLEOTIDE SEQUENCE [LARGE SCALE GENOMIC DNA]</scope>
    <source>
        <strain evidence="12 13">WG14</strain>
    </source>
</reference>
<dbReference type="Gene3D" id="3.30.465.10">
    <property type="match status" value="1"/>
</dbReference>
<dbReference type="STRING" id="28234.SAMN04488588_1586"/>
<keyword evidence="2 8" id="KW-0812">Transmembrane</keyword>
<comment type="subcellular location">
    <subcellularLocation>
        <location evidence="1">Membrane</location>
        <topology evidence="1">Multi-pass membrane protein</topology>
    </subcellularLocation>
</comment>
<keyword evidence="3" id="KW-0677">Repeat</keyword>
<dbReference type="AlphaFoldDB" id="A0A1G6NN47"/>
<evidence type="ECO:0000256" key="1">
    <source>
        <dbReference type="ARBA" id="ARBA00004141"/>
    </source>
</evidence>
<dbReference type="EMBL" id="FMYV01000006">
    <property type="protein sequence ID" value="SDC68794.1"/>
    <property type="molecule type" value="Genomic_DNA"/>
</dbReference>
<dbReference type="SUPFAM" id="SSF56176">
    <property type="entry name" value="FAD-binding/transporter-associated domain-like"/>
    <property type="match status" value="1"/>
</dbReference>
<feature type="domain" description="CBS" evidence="10">
    <location>
        <begin position="218"/>
        <end position="277"/>
    </location>
</feature>
<evidence type="ECO:0000313" key="13">
    <source>
        <dbReference type="Proteomes" id="UP000199322"/>
    </source>
</evidence>
<dbReference type="Pfam" id="PF01595">
    <property type="entry name" value="CNNM"/>
    <property type="match status" value="1"/>
</dbReference>
<dbReference type="InterPro" id="IPR000644">
    <property type="entry name" value="CBS_dom"/>
</dbReference>
<dbReference type="InterPro" id="IPR016169">
    <property type="entry name" value="FAD-bd_PCMH_sub2"/>
</dbReference>
<dbReference type="InterPro" id="IPR002550">
    <property type="entry name" value="CNNM"/>
</dbReference>
<dbReference type="Gene3D" id="3.10.580.10">
    <property type="entry name" value="CBS-domain"/>
    <property type="match status" value="1"/>
</dbReference>
<evidence type="ECO:0000256" key="2">
    <source>
        <dbReference type="ARBA" id="ARBA00022692"/>
    </source>
</evidence>
<feature type="transmembrane region" description="Helical" evidence="9">
    <location>
        <begin position="12"/>
        <end position="36"/>
    </location>
</feature>
<evidence type="ECO:0000256" key="4">
    <source>
        <dbReference type="ARBA" id="ARBA00022989"/>
    </source>
</evidence>
<evidence type="ECO:0000256" key="9">
    <source>
        <dbReference type="SAM" id="Phobius"/>
    </source>
</evidence>
<dbReference type="GO" id="GO:0005886">
    <property type="term" value="C:plasma membrane"/>
    <property type="evidence" value="ECO:0007669"/>
    <property type="project" value="TreeGrafter"/>
</dbReference>
<dbReference type="SMART" id="SM01091">
    <property type="entry name" value="CorC_HlyC"/>
    <property type="match status" value="1"/>
</dbReference>
<feature type="transmembrane region" description="Helical" evidence="9">
    <location>
        <begin position="100"/>
        <end position="120"/>
    </location>
</feature>
<evidence type="ECO:0000256" key="6">
    <source>
        <dbReference type="ARBA" id="ARBA00023136"/>
    </source>
</evidence>
<evidence type="ECO:0000256" key="5">
    <source>
        <dbReference type="ARBA" id="ARBA00023122"/>
    </source>
</evidence>
<dbReference type="SMART" id="SM00116">
    <property type="entry name" value="CBS"/>
    <property type="match status" value="2"/>
</dbReference>
<dbReference type="SUPFAM" id="SSF54631">
    <property type="entry name" value="CBS-domain pair"/>
    <property type="match status" value="1"/>
</dbReference>
<accession>A0A1G6NN47</accession>
<keyword evidence="5 7" id="KW-0129">CBS domain</keyword>
<dbReference type="InterPro" id="IPR005170">
    <property type="entry name" value="Transptr-assoc_dom"/>
</dbReference>
<gene>
    <name evidence="12" type="ORF">SAMN04488588_1586</name>
</gene>
<dbReference type="RefSeq" id="WP_091404550.1">
    <property type="nucleotide sequence ID" value="NZ_FMYV01000006.1"/>
</dbReference>
<keyword evidence="4 8" id="KW-1133">Transmembrane helix</keyword>
<dbReference type="PANTHER" id="PTHR22777">
    <property type="entry name" value="HEMOLYSIN-RELATED"/>
    <property type="match status" value="1"/>
</dbReference>
<dbReference type="InterPro" id="IPR046342">
    <property type="entry name" value="CBS_dom_sf"/>
</dbReference>
<sequence length="450" mass="51097">MDDPQSGELIYTLLAILVLLVLSGFFSGSETAMTALGRGKIKDYLENENDEKKKKKLEKFMHRPNQYLTTILIMNNIVNILASSLTTVFVVNLFPGSQGTAVGIATGFMTLLILIFGEITPKVFARENREKFFSFVFNPIHFLNLILTPIVWVLVKITNVVIKAFGGEKIDQAPPFITESEIMTYLDMGHEEGVIEKYEKYLMQRSLEMRDTSVKEIMTPRVEIVAMEDNETLVDLIKTINEEGYSRLPVFKESMDTIIGICYAKDIFKLLDKTDDLSSLKKNEITNLMHNPSFVPITMKINDVLKLFLANHTHMAIVVDEYGGTAGLVTLEDIIEELTGEILDEYDDKVEESNIVRIDDYSLLVNGSTPINDIEREFDIDFPETEFETIGGFLLEQLERFPKPGENIVFDNFEFEVISVTINRIDKVKVTYLIHSEEYEGDGKNGQAND</sequence>
<dbReference type="Proteomes" id="UP000199322">
    <property type="component" value="Unassembled WGS sequence"/>
</dbReference>
<dbReference type="FunFam" id="3.10.580.10:FF:000002">
    <property type="entry name" value="Magnesium/cobalt efflux protein CorC"/>
    <property type="match status" value="1"/>
</dbReference>
<dbReference type="InterPro" id="IPR044751">
    <property type="entry name" value="Ion_transp-like_CBS"/>
</dbReference>
<dbReference type="Pfam" id="PF03471">
    <property type="entry name" value="CorC_HlyC"/>
    <property type="match status" value="1"/>
</dbReference>
<evidence type="ECO:0000259" key="10">
    <source>
        <dbReference type="PROSITE" id="PS51371"/>
    </source>
</evidence>